<dbReference type="RefSeq" id="WP_169698284.1">
    <property type="nucleotide sequence ID" value="NZ_LS974202.1"/>
</dbReference>
<keyword evidence="4" id="KW-1185">Reference proteome</keyword>
<sequence>MKKGISLVELLVSLVISALLLISMLKVFGIVNSFVFRISKEVRDSLAIFRTLDMLERDLKLATGNFSCSTDFVSFDALVDGKIRRIRYYVSKQKIMRRSGNSYNEVMEFDESAFFTNEGNSIRLTIDGRELLFRVEGDFL</sequence>
<proteinExistence type="predicted"/>
<name>A0A7Z7PNE9_9BACT</name>
<dbReference type="AlphaFoldDB" id="A0A7Z7PNE9"/>
<protein>
    <recommendedName>
        <fullName evidence="5">Prepilin-type N-terminal cleavage/methylation domain-containing protein</fullName>
    </recommendedName>
</protein>
<dbReference type="Proteomes" id="UP000250796">
    <property type="component" value="Chromosome MESINF"/>
</dbReference>
<evidence type="ECO:0000256" key="1">
    <source>
        <dbReference type="ARBA" id="ARBA00004442"/>
    </source>
</evidence>
<comment type="subcellular location">
    <subcellularLocation>
        <location evidence="1">Cell outer membrane</location>
    </subcellularLocation>
</comment>
<evidence type="ECO:0008006" key="5">
    <source>
        <dbReference type="Google" id="ProtNLM"/>
    </source>
</evidence>
<accession>A0A7Z7PNE9</accession>
<dbReference type="Pfam" id="PF07963">
    <property type="entry name" value="N_methyl"/>
    <property type="match status" value="1"/>
</dbReference>
<dbReference type="InterPro" id="IPR012902">
    <property type="entry name" value="N_methyl_site"/>
</dbReference>
<reference evidence="3 4" key="1">
    <citation type="submission" date="2017-01" db="EMBL/GenBank/DDBJ databases">
        <authorList>
            <person name="Erauso G."/>
        </authorList>
    </citation>
    <scope>NUCLEOTIDE SEQUENCE [LARGE SCALE GENOMIC DNA]</scope>
    <source>
        <strain evidence="3">MESINF1</strain>
    </source>
</reference>
<evidence type="ECO:0000313" key="3">
    <source>
        <dbReference type="EMBL" id="SSC11848.1"/>
    </source>
</evidence>
<evidence type="ECO:0000256" key="2">
    <source>
        <dbReference type="ARBA" id="ARBA00023237"/>
    </source>
</evidence>
<organism evidence="3 4">
    <name type="scientific">Mesotoga infera</name>
    <dbReference type="NCBI Taxonomy" id="1236046"/>
    <lineage>
        <taxon>Bacteria</taxon>
        <taxon>Thermotogati</taxon>
        <taxon>Thermotogota</taxon>
        <taxon>Thermotogae</taxon>
        <taxon>Kosmotogales</taxon>
        <taxon>Kosmotogaceae</taxon>
        <taxon>Mesotoga</taxon>
    </lineage>
</organism>
<evidence type="ECO:0000313" key="4">
    <source>
        <dbReference type="Proteomes" id="UP000250796"/>
    </source>
</evidence>
<dbReference type="KEGG" id="minf:MESINF_0399"/>
<dbReference type="EMBL" id="LS974202">
    <property type="protein sequence ID" value="SSC11848.1"/>
    <property type="molecule type" value="Genomic_DNA"/>
</dbReference>
<keyword evidence="2" id="KW-0998">Cell outer membrane</keyword>
<keyword evidence="2" id="KW-0472">Membrane</keyword>
<gene>
    <name evidence="3" type="ORF">MESINF_0399</name>
</gene>
<dbReference type="GO" id="GO:0009279">
    <property type="term" value="C:cell outer membrane"/>
    <property type="evidence" value="ECO:0007669"/>
    <property type="project" value="UniProtKB-SubCell"/>
</dbReference>
<dbReference type="PROSITE" id="PS00409">
    <property type="entry name" value="PROKAR_NTER_METHYL"/>
    <property type="match status" value="1"/>
</dbReference>